<dbReference type="EMBL" id="JABFCS010000001">
    <property type="protein sequence ID" value="NNU44142.1"/>
    <property type="molecule type" value="Genomic_DNA"/>
</dbReference>
<feature type="transmembrane region" description="Helical" evidence="8">
    <location>
        <begin position="47"/>
        <end position="64"/>
    </location>
</feature>
<keyword evidence="5 8" id="KW-1133">Transmembrane helix</keyword>
<dbReference type="GO" id="GO:0009103">
    <property type="term" value="P:lipopolysaccharide biosynthetic process"/>
    <property type="evidence" value="ECO:0007669"/>
    <property type="project" value="TreeGrafter"/>
</dbReference>
<dbReference type="GO" id="GO:0071555">
    <property type="term" value="P:cell wall organization"/>
    <property type="evidence" value="ECO:0007669"/>
    <property type="project" value="TreeGrafter"/>
</dbReference>
<dbReference type="GO" id="GO:0044038">
    <property type="term" value="P:cell wall macromolecule biosynthetic process"/>
    <property type="evidence" value="ECO:0007669"/>
    <property type="project" value="TreeGrafter"/>
</dbReference>
<dbReference type="GO" id="GO:0046872">
    <property type="term" value="F:metal ion binding"/>
    <property type="evidence" value="ECO:0007669"/>
    <property type="project" value="UniProtKB-KW"/>
</dbReference>
<keyword evidence="6 8" id="KW-0472">Membrane</keyword>
<feature type="transmembrane region" description="Helical" evidence="8">
    <location>
        <begin position="316"/>
        <end position="333"/>
    </location>
</feature>
<dbReference type="Pfam" id="PF00953">
    <property type="entry name" value="Glycos_transf_4"/>
    <property type="match status" value="1"/>
</dbReference>
<evidence type="ECO:0000256" key="1">
    <source>
        <dbReference type="ARBA" id="ARBA00004651"/>
    </source>
</evidence>
<evidence type="ECO:0000313" key="9">
    <source>
        <dbReference type="EMBL" id="NNU44142.1"/>
    </source>
</evidence>
<reference evidence="9 10" key="2">
    <citation type="submission" date="2020-06" db="EMBL/GenBank/DDBJ databases">
        <title>Ramlibacter rhizophilus sp. nov., isolated from rhizosphere soil of national flower Mugunghwa from South Korea.</title>
        <authorList>
            <person name="Zheng-Fei Y."/>
            <person name="Huan T."/>
        </authorList>
    </citation>
    <scope>NUCLEOTIDE SEQUENCE [LARGE SCALE GENOMIC DNA]</scope>
    <source>
        <strain evidence="9 10">B156</strain>
    </source>
</reference>
<evidence type="ECO:0000256" key="2">
    <source>
        <dbReference type="ARBA" id="ARBA00022475"/>
    </source>
</evidence>
<feature type="binding site" evidence="7">
    <location>
        <position position="164"/>
    </location>
    <ligand>
        <name>Mg(2+)</name>
        <dbReference type="ChEBI" id="CHEBI:18420"/>
    </ligand>
</feature>
<comment type="caution">
    <text evidence="9">The sequence shown here is derived from an EMBL/GenBank/DDBJ whole genome shotgun (WGS) entry which is preliminary data.</text>
</comment>
<keyword evidence="10" id="KW-1185">Reference proteome</keyword>
<evidence type="ECO:0000256" key="5">
    <source>
        <dbReference type="ARBA" id="ARBA00022989"/>
    </source>
</evidence>
<proteinExistence type="predicted"/>
<dbReference type="RefSeq" id="WP_171560572.1">
    <property type="nucleotide sequence ID" value="NZ_JABFCS010000001.1"/>
</dbReference>
<feature type="transmembrane region" description="Helical" evidence="8">
    <location>
        <begin position="251"/>
        <end position="269"/>
    </location>
</feature>
<dbReference type="PANTHER" id="PTHR22926:SF3">
    <property type="entry name" value="UNDECAPRENYL-PHOSPHATE ALPHA-N-ACETYLGLUCOSAMINYL 1-PHOSPHATE TRANSFERASE"/>
    <property type="match status" value="1"/>
</dbReference>
<evidence type="ECO:0000256" key="3">
    <source>
        <dbReference type="ARBA" id="ARBA00022679"/>
    </source>
</evidence>
<comment type="subcellular location">
    <subcellularLocation>
        <location evidence="1">Cell membrane</location>
        <topology evidence="1">Multi-pass membrane protein</topology>
    </subcellularLocation>
</comment>
<feature type="transmembrane region" description="Helical" evidence="8">
    <location>
        <begin position="339"/>
        <end position="358"/>
    </location>
</feature>
<dbReference type="InterPro" id="IPR000715">
    <property type="entry name" value="Glycosyl_transferase_4"/>
</dbReference>
<dbReference type="PANTHER" id="PTHR22926">
    <property type="entry name" value="PHOSPHO-N-ACETYLMURAMOYL-PENTAPEPTIDE-TRANSFERASE"/>
    <property type="match status" value="1"/>
</dbReference>
<dbReference type="Proteomes" id="UP000552954">
    <property type="component" value="Unassembled WGS sequence"/>
</dbReference>
<evidence type="ECO:0000256" key="4">
    <source>
        <dbReference type="ARBA" id="ARBA00022692"/>
    </source>
</evidence>
<protein>
    <submittedName>
        <fullName evidence="9">Undecaprenyl/decaprenyl-phosphate alpha-N-acetylglucosaminyl 1-phosphate transferase</fullName>
    </submittedName>
</protein>
<keyword evidence="4 8" id="KW-0812">Transmembrane</keyword>
<feature type="transmembrane region" description="Helical" evidence="8">
    <location>
        <begin position="141"/>
        <end position="159"/>
    </location>
</feature>
<dbReference type="AlphaFoldDB" id="A0A849K6W3"/>
<evidence type="ECO:0000256" key="6">
    <source>
        <dbReference type="ARBA" id="ARBA00023136"/>
    </source>
</evidence>
<keyword evidence="2" id="KW-1003">Cell membrane</keyword>
<feature type="transmembrane region" description="Helical" evidence="8">
    <location>
        <begin position="171"/>
        <end position="189"/>
    </location>
</feature>
<evidence type="ECO:0000313" key="10">
    <source>
        <dbReference type="Proteomes" id="UP000552954"/>
    </source>
</evidence>
<evidence type="ECO:0000256" key="8">
    <source>
        <dbReference type="SAM" id="Phobius"/>
    </source>
</evidence>
<feature type="binding site" evidence="7">
    <location>
        <position position="224"/>
    </location>
    <ligand>
        <name>Mg(2+)</name>
        <dbReference type="ChEBI" id="CHEBI:18420"/>
    </ligand>
</feature>
<gene>
    <name evidence="9" type="ORF">HK415_14715</name>
</gene>
<sequence length="375" mass="41398">MIGVLVLCAVLAALGCVLLLRLGEESARRYGELMPQRFHIGHVPRLGGAAMFFACTGGWAWLAVSERWFGVAHGIPFDGGTAATWWIVSLVGVAPGVIEDLTHQLRARARFVSTGLAAVLATVLLGLAVPRTGIAGLDALWQQASWLHVAAAIFVLAGLPHAFNLIDGYNGLAGTVALICCAAMAHVALQLGDRQLAAVLLVLAGATLGFLLLNYPHGLIFAGDGGAYLWGIVLGICSILLVQRHELVSPFFPILLLIYPTWETLFSIYRKVVRGQSPSLADALHFHQLIYRRVVRQVFHDDHARRMLIRNNRTSPWLWGFTVLTVVPAVLFWRSTTILAAFTLLFIVSYLWAYHSIVRFRVQRWLRRARLLYPR</sequence>
<keyword evidence="7" id="KW-0460">Magnesium</keyword>
<dbReference type="GO" id="GO:0016780">
    <property type="term" value="F:phosphotransferase activity, for other substituted phosphate groups"/>
    <property type="evidence" value="ECO:0007669"/>
    <property type="project" value="InterPro"/>
</dbReference>
<name>A0A849K6W3_9BURK</name>
<feature type="transmembrane region" description="Helical" evidence="8">
    <location>
        <begin position="195"/>
        <end position="215"/>
    </location>
</feature>
<keyword evidence="3 9" id="KW-0808">Transferase</keyword>
<reference evidence="9 10" key="1">
    <citation type="submission" date="2020-05" db="EMBL/GenBank/DDBJ databases">
        <authorList>
            <person name="Khan S.A."/>
            <person name="Jeon C.O."/>
            <person name="Chun B.H."/>
        </authorList>
    </citation>
    <scope>NUCLEOTIDE SEQUENCE [LARGE SCALE GENOMIC DNA]</scope>
    <source>
        <strain evidence="9 10">B156</strain>
    </source>
</reference>
<feature type="transmembrane region" description="Helical" evidence="8">
    <location>
        <begin position="111"/>
        <end position="129"/>
    </location>
</feature>
<organism evidence="9 10">
    <name type="scientific">Ramlibacter montanisoli</name>
    <dbReference type="NCBI Taxonomy" id="2732512"/>
    <lineage>
        <taxon>Bacteria</taxon>
        <taxon>Pseudomonadati</taxon>
        <taxon>Pseudomonadota</taxon>
        <taxon>Betaproteobacteria</taxon>
        <taxon>Burkholderiales</taxon>
        <taxon>Comamonadaceae</taxon>
        <taxon>Ramlibacter</taxon>
    </lineage>
</organism>
<keyword evidence="7" id="KW-0479">Metal-binding</keyword>
<comment type="cofactor">
    <cofactor evidence="7">
        <name>Mg(2+)</name>
        <dbReference type="ChEBI" id="CHEBI:18420"/>
    </cofactor>
</comment>
<dbReference type="CDD" id="cd06853">
    <property type="entry name" value="GT_WecA_like"/>
    <property type="match status" value="1"/>
</dbReference>
<feature type="transmembrane region" description="Helical" evidence="8">
    <location>
        <begin position="227"/>
        <end position="245"/>
    </location>
</feature>
<evidence type="ECO:0000256" key="7">
    <source>
        <dbReference type="PIRSR" id="PIRSR600715-1"/>
    </source>
</evidence>
<dbReference type="GO" id="GO:0005886">
    <property type="term" value="C:plasma membrane"/>
    <property type="evidence" value="ECO:0007669"/>
    <property type="project" value="UniProtKB-SubCell"/>
</dbReference>
<accession>A0A849K6W3</accession>